<organism evidence="1 2">
    <name type="scientific">Persea americana</name>
    <name type="common">Avocado</name>
    <dbReference type="NCBI Taxonomy" id="3435"/>
    <lineage>
        <taxon>Eukaryota</taxon>
        <taxon>Viridiplantae</taxon>
        <taxon>Streptophyta</taxon>
        <taxon>Embryophyta</taxon>
        <taxon>Tracheophyta</taxon>
        <taxon>Spermatophyta</taxon>
        <taxon>Magnoliopsida</taxon>
        <taxon>Magnoliidae</taxon>
        <taxon>Laurales</taxon>
        <taxon>Lauraceae</taxon>
        <taxon>Persea</taxon>
    </lineage>
</organism>
<gene>
    <name evidence="1" type="ORF">MRB53_014024</name>
</gene>
<evidence type="ECO:0000313" key="1">
    <source>
        <dbReference type="EMBL" id="KAJ8617838.1"/>
    </source>
</evidence>
<reference evidence="1 2" key="1">
    <citation type="journal article" date="2022" name="Hortic Res">
        <title>A haplotype resolved chromosomal level avocado genome allows analysis of novel avocado genes.</title>
        <authorList>
            <person name="Nath O."/>
            <person name="Fletcher S.J."/>
            <person name="Hayward A."/>
            <person name="Shaw L.M."/>
            <person name="Masouleh A.K."/>
            <person name="Furtado A."/>
            <person name="Henry R.J."/>
            <person name="Mitter N."/>
        </authorList>
    </citation>
    <scope>NUCLEOTIDE SEQUENCE [LARGE SCALE GENOMIC DNA]</scope>
    <source>
        <strain evidence="2">cv. Hass</strain>
    </source>
</reference>
<sequence>MPPEVPETRLVISEATLAGPEASVAGPEAPLEIDSSAITELRVVGTLTESGLVLLPSPRKLTLLSSCSWCCQRVKDGCYCYRVGAGAVIEP</sequence>
<proteinExistence type="predicted"/>
<name>A0ACC2K9V1_PERAE</name>
<keyword evidence="2" id="KW-1185">Reference proteome</keyword>
<evidence type="ECO:0000313" key="2">
    <source>
        <dbReference type="Proteomes" id="UP001234297"/>
    </source>
</evidence>
<dbReference type="EMBL" id="CM056812">
    <property type="protein sequence ID" value="KAJ8617838.1"/>
    <property type="molecule type" value="Genomic_DNA"/>
</dbReference>
<comment type="caution">
    <text evidence="1">The sequence shown here is derived from an EMBL/GenBank/DDBJ whole genome shotgun (WGS) entry which is preliminary data.</text>
</comment>
<dbReference type="Proteomes" id="UP001234297">
    <property type="component" value="Chromosome 4"/>
</dbReference>
<protein>
    <submittedName>
        <fullName evidence="1">Uncharacterized protein</fullName>
    </submittedName>
</protein>
<accession>A0ACC2K9V1</accession>